<evidence type="ECO:0000256" key="2">
    <source>
        <dbReference type="ARBA" id="ARBA00004236"/>
    </source>
</evidence>
<evidence type="ECO:0000256" key="8">
    <source>
        <dbReference type="SAM" id="MobiDB-lite"/>
    </source>
</evidence>
<dbReference type="GO" id="GO:0005886">
    <property type="term" value="C:plasma membrane"/>
    <property type="evidence" value="ECO:0007669"/>
    <property type="project" value="UniProtKB-SubCell"/>
</dbReference>
<evidence type="ECO:0000313" key="10">
    <source>
        <dbReference type="Proteomes" id="UP001237642"/>
    </source>
</evidence>
<keyword evidence="4" id="KW-0813">Transport</keyword>
<evidence type="ECO:0000256" key="7">
    <source>
        <dbReference type="ARBA" id="ARBA00023294"/>
    </source>
</evidence>
<dbReference type="PANTHER" id="PTHR33541:SF11">
    <property type="entry name" value="PROTEIN BIG GRAIN 1-LIKE E"/>
    <property type="match status" value="1"/>
</dbReference>
<name>A0AAD8GMP5_9APIA</name>
<evidence type="ECO:0000256" key="4">
    <source>
        <dbReference type="ARBA" id="ARBA00022448"/>
    </source>
</evidence>
<evidence type="ECO:0000256" key="5">
    <source>
        <dbReference type="ARBA" id="ARBA00022475"/>
    </source>
</evidence>
<evidence type="ECO:0000313" key="9">
    <source>
        <dbReference type="EMBL" id="KAK1350207.1"/>
    </source>
</evidence>
<protein>
    <submittedName>
        <fullName evidence="9">Protein BIG GRAIN 1-like protein E</fullName>
    </submittedName>
</protein>
<dbReference type="GO" id="GO:0009734">
    <property type="term" value="P:auxin-activated signaling pathway"/>
    <property type="evidence" value="ECO:0007669"/>
    <property type="project" value="UniProtKB-KW"/>
</dbReference>
<comment type="caution">
    <text evidence="9">The sequence shown here is derived from an EMBL/GenBank/DDBJ whole genome shotgun (WGS) entry which is preliminary data.</text>
</comment>
<feature type="compositionally biased region" description="Low complexity" evidence="8">
    <location>
        <begin position="145"/>
        <end position="168"/>
    </location>
</feature>
<dbReference type="AlphaFoldDB" id="A0AAD8GMP5"/>
<feature type="compositionally biased region" description="Polar residues" evidence="8">
    <location>
        <begin position="169"/>
        <end position="181"/>
    </location>
</feature>
<keyword evidence="10" id="KW-1185">Reference proteome</keyword>
<dbReference type="PANTHER" id="PTHR33541">
    <property type="entry name" value="PROTEIN BIG GRAIN 1-LIKE A-RELATED"/>
    <property type="match status" value="1"/>
</dbReference>
<sequence>MSIQQVPERSCKKLYHYRRDSDELDVFEAARYFSGASEDQKLSRAGGRNSLDITMMSSTRSSIVQAQTYQCSDVMMEKPITKEKKYKQPNSPGGRLASFLNSLFSQNSSKKKKSKSCSAQSMKDEDHEIPGGRRKRRSSISHFRSFNSTNNSSSADNLKSSFYSSSSSEFTTHPSTNTPTKNFYKDSKNYLDHHKPAMLLKNNCHVKSTASQKDVHHDTRKISTIHDNAWLDDDEFKFSTTTTTNNNYGFPSERGNIFGALDHEKNQPSERDFRNFINEMDDGADSDSSSDLFELQNYDLGCGYSSGLPVYETTHMNSINIGAPITS</sequence>
<keyword evidence="7" id="KW-0927">Auxin signaling pathway</keyword>
<comment type="function">
    <text evidence="1">Involved in auxin transport. Regulator of the auxin signaling pathway.</text>
</comment>
<keyword evidence="5" id="KW-1003">Cell membrane</keyword>
<dbReference type="InterPro" id="IPR039621">
    <property type="entry name" value="BG1-like"/>
</dbReference>
<gene>
    <name evidence="9" type="ORF">POM88_054730</name>
</gene>
<dbReference type="EMBL" id="JAUIZM010000075">
    <property type="protein sequence ID" value="KAK1350207.1"/>
    <property type="molecule type" value="Genomic_DNA"/>
</dbReference>
<feature type="compositionally biased region" description="Basic and acidic residues" evidence="8">
    <location>
        <begin position="122"/>
        <end position="131"/>
    </location>
</feature>
<organism evidence="9 10">
    <name type="scientific">Heracleum sosnowskyi</name>
    <dbReference type="NCBI Taxonomy" id="360622"/>
    <lineage>
        <taxon>Eukaryota</taxon>
        <taxon>Viridiplantae</taxon>
        <taxon>Streptophyta</taxon>
        <taxon>Embryophyta</taxon>
        <taxon>Tracheophyta</taxon>
        <taxon>Spermatophyta</taxon>
        <taxon>Magnoliopsida</taxon>
        <taxon>eudicotyledons</taxon>
        <taxon>Gunneridae</taxon>
        <taxon>Pentapetalae</taxon>
        <taxon>asterids</taxon>
        <taxon>campanulids</taxon>
        <taxon>Apiales</taxon>
        <taxon>Apiaceae</taxon>
        <taxon>Apioideae</taxon>
        <taxon>apioid superclade</taxon>
        <taxon>Tordylieae</taxon>
        <taxon>Tordyliinae</taxon>
        <taxon>Heracleum</taxon>
    </lineage>
</organism>
<evidence type="ECO:0000256" key="3">
    <source>
        <dbReference type="ARBA" id="ARBA00010067"/>
    </source>
</evidence>
<comment type="similarity">
    <text evidence="3">Belongs to the BIG GRAIN 1 (BG1) plant protein family.</text>
</comment>
<keyword evidence="6" id="KW-0472">Membrane</keyword>
<reference evidence="9" key="1">
    <citation type="submission" date="2023-02" db="EMBL/GenBank/DDBJ databases">
        <title>Genome of toxic invasive species Heracleum sosnowskyi carries increased number of genes despite the absence of recent whole-genome duplications.</title>
        <authorList>
            <person name="Schelkunov M."/>
            <person name="Shtratnikova V."/>
            <person name="Makarenko M."/>
            <person name="Klepikova A."/>
            <person name="Omelchenko D."/>
            <person name="Novikova G."/>
            <person name="Obukhova E."/>
            <person name="Bogdanov V."/>
            <person name="Penin A."/>
            <person name="Logacheva M."/>
        </authorList>
    </citation>
    <scope>NUCLEOTIDE SEQUENCE</scope>
    <source>
        <strain evidence="9">Hsosn_3</strain>
        <tissue evidence="9">Leaf</tissue>
    </source>
</reference>
<reference evidence="9" key="2">
    <citation type="submission" date="2023-05" db="EMBL/GenBank/DDBJ databases">
        <authorList>
            <person name="Schelkunov M.I."/>
        </authorList>
    </citation>
    <scope>NUCLEOTIDE SEQUENCE</scope>
    <source>
        <strain evidence="9">Hsosn_3</strain>
        <tissue evidence="9">Leaf</tissue>
    </source>
</reference>
<feature type="region of interest" description="Disordered" evidence="8">
    <location>
        <begin position="106"/>
        <end position="188"/>
    </location>
</feature>
<evidence type="ECO:0000256" key="1">
    <source>
        <dbReference type="ARBA" id="ARBA00002281"/>
    </source>
</evidence>
<accession>A0AAD8GMP5</accession>
<comment type="subcellular location">
    <subcellularLocation>
        <location evidence="2">Cell membrane</location>
    </subcellularLocation>
</comment>
<proteinExistence type="inferred from homology"/>
<dbReference type="Proteomes" id="UP001237642">
    <property type="component" value="Unassembled WGS sequence"/>
</dbReference>
<evidence type="ECO:0000256" key="6">
    <source>
        <dbReference type="ARBA" id="ARBA00023136"/>
    </source>
</evidence>